<organism evidence="1 2">
    <name type="scientific">Mucilaginibacter ginsenosidivorax</name>
    <dbReference type="NCBI Taxonomy" id="862126"/>
    <lineage>
        <taxon>Bacteria</taxon>
        <taxon>Pseudomonadati</taxon>
        <taxon>Bacteroidota</taxon>
        <taxon>Sphingobacteriia</taxon>
        <taxon>Sphingobacteriales</taxon>
        <taxon>Sphingobacteriaceae</taxon>
        <taxon>Mucilaginibacter</taxon>
    </lineage>
</organism>
<evidence type="ECO:0000313" key="1">
    <source>
        <dbReference type="EMBL" id="QEC78972.1"/>
    </source>
</evidence>
<dbReference type="AlphaFoldDB" id="A0A5B8W7T6"/>
<dbReference type="RefSeq" id="WP_147058111.1">
    <property type="nucleotide sequence ID" value="NZ_CP042437.1"/>
</dbReference>
<dbReference type="EMBL" id="CP042437">
    <property type="protein sequence ID" value="QEC78972.1"/>
    <property type="molecule type" value="Genomic_DNA"/>
</dbReference>
<keyword evidence="2" id="KW-1185">Reference proteome</keyword>
<accession>A0A5B8W7T6</accession>
<dbReference type="Proteomes" id="UP000321362">
    <property type="component" value="Chromosome"/>
</dbReference>
<name>A0A5B8W7T6_9SPHI</name>
<evidence type="ECO:0000313" key="2">
    <source>
        <dbReference type="Proteomes" id="UP000321362"/>
    </source>
</evidence>
<reference evidence="1 2" key="1">
    <citation type="journal article" date="2013" name="J. Microbiol.">
        <title>Mucilaginibacter ginsenosidivorax sp. nov., with ginsenoside converting activity isolated from sediment.</title>
        <authorList>
            <person name="Kim J.K."/>
            <person name="Choi T.E."/>
            <person name="Liu Q.M."/>
            <person name="Park H.Y."/>
            <person name="Yi T.H."/>
            <person name="Yoon M.H."/>
            <person name="Kim S.C."/>
            <person name="Im W.T."/>
        </authorList>
    </citation>
    <scope>NUCLEOTIDE SEQUENCE [LARGE SCALE GENOMIC DNA]</scope>
    <source>
        <strain evidence="1 2">KHI28</strain>
    </source>
</reference>
<dbReference type="OrthoDB" id="785330at2"/>
<protein>
    <submittedName>
        <fullName evidence="1">Uncharacterized protein</fullName>
    </submittedName>
</protein>
<proteinExistence type="predicted"/>
<sequence length="318" mass="36405">MAKDAKYIPFPLYLISGLPGNLDEIFDYGIFKFARMVEYADLSTVYRQVLYAYYRGALPASLLRKINFLAEEEAFIPDEDYNGFTGDGQEFNPETGMDEFTQAGEQDEDFRQACIDYWQMQQAMKILNLNGGDIDVMMASAAKTQRAIDDWEKKGGRDVTVMMSINMMFEFYRKTKTPYEIDLLRAFLSIKSIIGNKELVGTTKDYILTRMTGARKKDLLPQMLKKAGIKAMYDTYSKRYQIDKLLSELLARGFITGKLAHNRRIYVSTRYTTAELPEAVHQLLLRNNTKIKRDRNAAIEQDARAKLKALIKASATAP</sequence>
<dbReference type="KEGG" id="mgk:FSB76_24605"/>
<gene>
    <name evidence="1" type="ORF">FSB76_24605</name>
</gene>